<protein>
    <submittedName>
        <fullName evidence="1">Uncharacterized protein</fullName>
    </submittedName>
</protein>
<reference evidence="1" key="1">
    <citation type="submission" date="2023-07" db="EMBL/GenBank/DDBJ databases">
        <title>A chromosome-level genome assembly of Lolium multiflorum.</title>
        <authorList>
            <person name="Chen Y."/>
            <person name="Copetti D."/>
            <person name="Kolliker R."/>
            <person name="Studer B."/>
        </authorList>
    </citation>
    <scope>NUCLEOTIDE SEQUENCE</scope>
    <source>
        <strain evidence="1">02402/16</strain>
        <tissue evidence="1">Leaf</tissue>
    </source>
</reference>
<organism evidence="1 2">
    <name type="scientific">Lolium multiflorum</name>
    <name type="common">Italian ryegrass</name>
    <name type="synonym">Lolium perenne subsp. multiflorum</name>
    <dbReference type="NCBI Taxonomy" id="4521"/>
    <lineage>
        <taxon>Eukaryota</taxon>
        <taxon>Viridiplantae</taxon>
        <taxon>Streptophyta</taxon>
        <taxon>Embryophyta</taxon>
        <taxon>Tracheophyta</taxon>
        <taxon>Spermatophyta</taxon>
        <taxon>Magnoliopsida</taxon>
        <taxon>Liliopsida</taxon>
        <taxon>Poales</taxon>
        <taxon>Poaceae</taxon>
        <taxon>BOP clade</taxon>
        <taxon>Pooideae</taxon>
        <taxon>Poodae</taxon>
        <taxon>Poeae</taxon>
        <taxon>Poeae Chloroplast Group 2 (Poeae type)</taxon>
        <taxon>Loliodinae</taxon>
        <taxon>Loliinae</taxon>
        <taxon>Lolium</taxon>
    </lineage>
</organism>
<name>A0AAD8RD32_LOLMU</name>
<accession>A0AAD8RD32</accession>
<comment type="caution">
    <text evidence="1">The sequence shown here is derived from an EMBL/GenBank/DDBJ whole genome shotgun (WGS) entry which is preliminary data.</text>
</comment>
<dbReference type="EMBL" id="JAUUTY010000006">
    <property type="protein sequence ID" value="KAK1618401.1"/>
    <property type="molecule type" value="Genomic_DNA"/>
</dbReference>
<proteinExistence type="predicted"/>
<evidence type="ECO:0000313" key="2">
    <source>
        <dbReference type="Proteomes" id="UP001231189"/>
    </source>
</evidence>
<gene>
    <name evidence="1" type="ORF">QYE76_023918</name>
</gene>
<dbReference type="Proteomes" id="UP001231189">
    <property type="component" value="Unassembled WGS sequence"/>
</dbReference>
<dbReference type="AlphaFoldDB" id="A0AAD8RD32"/>
<evidence type="ECO:0000313" key="1">
    <source>
        <dbReference type="EMBL" id="KAK1618401.1"/>
    </source>
</evidence>
<sequence>MKDRITRWRRTCTYALAAIVNKKSEIAADVERYALELHKATESLNFIALNRAEESKRVYERVNALIELSSAEEIFWREHSTSTWRNFRIEFTGLLSIANATGNLEELYPKVLLPANIIVDMLEEDSRVPEERGTPQG</sequence>
<keyword evidence="2" id="KW-1185">Reference proteome</keyword>